<dbReference type="Gene3D" id="1.20.1740.10">
    <property type="entry name" value="Amino acid/polyamine transporter I"/>
    <property type="match status" value="1"/>
</dbReference>
<comment type="subcellular location">
    <subcellularLocation>
        <location evidence="1">Membrane</location>
        <topology evidence="1">Multi-pass membrane protein</topology>
    </subcellularLocation>
</comment>
<dbReference type="OrthoDB" id="2417308at2759"/>
<feature type="transmembrane region" description="Helical" evidence="6">
    <location>
        <begin position="413"/>
        <end position="438"/>
    </location>
</feature>
<evidence type="ECO:0000256" key="5">
    <source>
        <dbReference type="ARBA" id="ARBA00023136"/>
    </source>
</evidence>
<dbReference type="AlphaFoldDB" id="A0A9N9VP33"/>
<reference evidence="7" key="1">
    <citation type="submission" date="2021-10" db="EMBL/GenBank/DDBJ databases">
        <authorList>
            <person name="Piombo E."/>
        </authorList>
    </citation>
    <scope>NUCLEOTIDE SEQUENCE</scope>
</reference>
<evidence type="ECO:0000256" key="6">
    <source>
        <dbReference type="SAM" id="Phobius"/>
    </source>
</evidence>
<feature type="transmembrane region" description="Helical" evidence="6">
    <location>
        <begin position="96"/>
        <end position="116"/>
    </location>
</feature>
<feature type="transmembrane region" description="Helical" evidence="6">
    <location>
        <begin position="65"/>
        <end position="84"/>
    </location>
</feature>
<gene>
    <name evidence="7" type="ORF">CRHIZ90672A_00003722</name>
</gene>
<keyword evidence="2" id="KW-0813">Transport</keyword>
<feature type="transmembrane region" description="Helical" evidence="6">
    <location>
        <begin position="158"/>
        <end position="179"/>
    </location>
</feature>
<evidence type="ECO:0000256" key="4">
    <source>
        <dbReference type="ARBA" id="ARBA00022989"/>
    </source>
</evidence>
<dbReference type="PANTHER" id="PTHR45649:SF11">
    <property type="entry name" value="TRANSPORTER, PUTATIVE (EUROFUNG)-RELATED"/>
    <property type="match status" value="1"/>
</dbReference>
<feature type="transmembrane region" description="Helical" evidence="6">
    <location>
        <begin position="199"/>
        <end position="223"/>
    </location>
</feature>
<feature type="transmembrane region" description="Helical" evidence="6">
    <location>
        <begin position="389"/>
        <end position="407"/>
    </location>
</feature>
<evidence type="ECO:0000256" key="2">
    <source>
        <dbReference type="ARBA" id="ARBA00022448"/>
    </source>
</evidence>
<dbReference type="PIRSF" id="PIRSF006060">
    <property type="entry name" value="AA_transporter"/>
    <property type="match status" value="1"/>
</dbReference>
<evidence type="ECO:0008006" key="9">
    <source>
        <dbReference type="Google" id="ProtNLM"/>
    </source>
</evidence>
<evidence type="ECO:0000256" key="3">
    <source>
        <dbReference type="ARBA" id="ARBA00022692"/>
    </source>
</evidence>
<name>A0A9N9VP33_9HYPO</name>
<organism evidence="7 8">
    <name type="scientific">Clonostachys rhizophaga</name>
    <dbReference type="NCBI Taxonomy" id="160324"/>
    <lineage>
        <taxon>Eukaryota</taxon>
        <taxon>Fungi</taxon>
        <taxon>Dikarya</taxon>
        <taxon>Ascomycota</taxon>
        <taxon>Pezizomycotina</taxon>
        <taxon>Sordariomycetes</taxon>
        <taxon>Hypocreomycetidae</taxon>
        <taxon>Hypocreales</taxon>
        <taxon>Bionectriaceae</taxon>
        <taxon>Clonostachys</taxon>
    </lineage>
</organism>
<keyword evidence="3 6" id="KW-0812">Transmembrane</keyword>
<feature type="transmembrane region" description="Helical" evidence="6">
    <location>
        <begin position="285"/>
        <end position="308"/>
    </location>
</feature>
<feature type="transmembrane region" description="Helical" evidence="6">
    <location>
        <begin position="458"/>
        <end position="479"/>
    </location>
</feature>
<accession>A0A9N9VP33</accession>
<dbReference type="GO" id="GO:0016020">
    <property type="term" value="C:membrane"/>
    <property type="evidence" value="ECO:0007669"/>
    <property type="project" value="UniProtKB-SubCell"/>
</dbReference>
<feature type="transmembrane region" description="Helical" evidence="6">
    <location>
        <begin position="32"/>
        <end position="53"/>
    </location>
</feature>
<protein>
    <recommendedName>
        <fullName evidence="9">Choline transport protein</fullName>
    </recommendedName>
</protein>
<proteinExistence type="predicted"/>
<dbReference type="PANTHER" id="PTHR45649">
    <property type="entry name" value="AMINO-ACID PERMEASE BAT1"/>
    <property type="match status" value="1"/>
</dbReference>
<keyword evidence="4 6" id="KW-1133">Transmembrane helix</keyword>
<evidence type="ECO:0000313" key="7">
    <source>
        <dbReference type="EMBL" id="CAH0027194.1"/>
    </source>
</evidence>
<comment type="caution">
    <text evidence="7">The sequence shown here is derived from an EMBL/GenBank/DDBJ whole genome shotgun (WGS) entry which is preliminary data.</text>
</comment>
<dbReference type="Proteomes" id="UP000696573">
    <property type="component" value="Unassembled WGS sequence"/>
</dbReference>
<dbReference type="Pfam" id="PF13520">
    <property type="entry name" value="AA_permease_2"/>
    <property type="match status" value="1"/>
</dbReference>
<keyword evidence="5 6" id="KW-0472">Membrane</keyword>
<dbReference type="EMBL" id="CABFNQ020000726">
    <property type="protein sequence ID" value="CAH0027194.1"/>
    <property type="molecule type" value="Genomic_DNA"/>
</dbReference>
<feature type="transmembrane region" description="Helical" evidence="6">
    <location>
        <begin position="499"/>
        <end position="520"/>
    </location>
</feature>
<evidence type="ECO:0000256" key="1">
    <source>
        <dbReference type="ARBA" id="ARBA00004141"/>
    </source>
</evidence>
<feature type="transmembrane region" description="Helical" evidence="6">
    <location>
        <begin position="122"/>
        <end position="146"/>
    </location>
</feature>
<dbReference type="GO" id="GO:0022857">
    <property type="term" value="F:transmembrane transporter activity"/>
    <property type="evidence" value="ECO:0007669"/>
    <property type="project" value="InterPro"/>
</dbReference>
<sequence>MRPSPNDEDLDRDDAQLGASGYKREMPRQFSLVSLLALSYALICTWNGFASAIGGGLSQGSSSGTIFMLLPAATMILVVSLGMAELTSAFPVAGGQYYWAFILSPPSCAPLISYTTAAVTVIGAWLGTASTSNFISGMILSIVQFVYPEYIVYSWHKYLLYVAVIIAASLLNIFGSQILPAFNRCICKLSPSLYAFEQILIFGAAVAFSLATYLVTIITMLVCSYPNYNSAKWVFTDTTISTGWTSHPYTWMLCFVNSLYGFLGTDSGAHMTEEIPNPSINGPKVIIYPVLIGLVTVIPFACTCMFVIKDMDAILNAPSGLPLIQLYHQATSSRPITFVLMVAFTVCFFACAVAIITGSSRTLWSAARDDCFPRSDLWKQISPRFEMPMNAVLLQACFSILYGLVFIQSESAFALMVSVSIIFLVSSYVIPQAILLWVDRNESLPERPFHLGRFGYAINLFSTLSTLLLIIACCLPTAFPITYTNMNYNRYNLASPYNITFRLLTLLFSIVTACLLLFIWSGWMFSRRDVFKGPPINRSLLAKARGAGNHDTRPVDEHTPLMQ</sequence>
<keyword evidence="8" id="KW-1185">Reference proteome</keyword>
<feature type="transmembrane region" description="Helical" evidence="6">
    <location>
        <begin position="336"/>
        <end position="358"/>
    </location>
</feature>
<dbReference type="InterPro" id="IPR002293">
    <property type="entry name" value="AA/rel_permease1"/>
</dbReference>
<evidence type="ECO:0000313" key="8">
    <source>
        <dbReference type="Proteomes" id="UP000696573"/>
    </source>
</evidence>